<evidence type="ECO:0000256" key="6">
    <source>
        <dbReference type="ARBA" id="ARBA00022598"/>
    </source>
</evidence>
<evidence type="ECO:0000313" key="16">
    <source>
        <dbReference type="Proteomes" id="UP000013893"/>
    </source>
</evidence>
<dbReference type="NCBIfam" id="TIGR00398">
    <property type="entry name" value="metG"/>
    <property type="match status" value="1"/>
</dbReference>
<sequence length="498" mass="56445">MAKKLYVCTAIPYVNGTPHIGHALDYSLADSWARYQRQNGRDVRFQVGTDEHGNKIAAKAAENNMEPQAYVDSMYGNFASLMKALNVEYTDFIRTTDGHHKGAVQYIWQQLMQKGYLYKGVYEGWYCQGCENFVTDKEATENNGSCPDHQAPYQRLSEENYYFKTGAFSDKIREVIETGRMKIVPEFRKNEFLELIKDGLQDVSVSRPRKNLSWGVSVPGDDTQVMYVWLDALSNYITVLGYPDNPAWQEYWPADLQVIGKDILRFHAGIWPAMLMGLELSLPKVLLVHGFVNVGGTKMSKSLGNGVSPTEVITQYGTDAFRYYFMRHIPTQEDGDFTWEKFETAYNTELGNDLGNLVQRVAAMITRYQAGVIGDAPRAEHDMGPYRKAVEDLEFNKAFDETWVMVRSLNQYLEHVKPWEIAKQREKDAEAAGHLEEVLAHAVSTLLQIADLLTPFMPATADAIRNLFESGVVPSEQASPLFPKLYLHTPDPRAPKAN</sequence>
<dbReference type="InterPro" id="IPR014729">
    <property type="entry name" value="Rossmann-like_a/b/a_fold"/>
</dbReference>
<evidence type="ECO:0000256" key="13">
    <source>
        <dbReference type="RuleBase" id="RU363039"/>
    </source>
</evidence>
<dbReference type="GO" id="GO:0004825">
    <property type="term" value="F:methionine-tRNA ligase activity"/>
    <property type="evidence" value="ECO:0007669"/>
    <property type="project" value="UniProtKB-EC"/>
</dbReference>
<dbReference type="InterPro" id="IPR014758">
    <property type="entry name" value="Met-tRNA_synth"/>
</dbReference>
<dbReference type="InterPro" id="IPR033911">
    <property type="entry name" value="MetRS_core"/>
</dbReference>
<dbReference type="FunFam" id="2.170.220.10:FF:000001">
    <property type="entry name" value="methionine--tRNA ligase, mitochondrial"/>
    <property type="match status" value="1"/>
</dbReference>
<dbReference type="GO" id="GO:0005524">
    <property type="term" value="F:ATP binding"/>
    <property type="evidence" value="ECO:0007669"/>
    <property type="project" value="UniProtKB-KW"/>
</dbReference>
<dbReference type="EC" id="6.1.1.10" evidence="3"/>
<feature type="domain" description="Methionyl/Leucyl tRNA synthetase" evidence="14">
    <location>
        <begin position="157"/>
        <end position="361"/>
    </location>
</feature>
<dbReference type="PRINTS" id="PR01041">
    <property type="entry name" value="TRNASYNTHMET"/>
</dbReference>
<evidence type="ECO:0000313" key="15">
    <source>
        <dbReference type="EMBL" id="AGL61975.1"/>
    </source>
</evidence>
<accession>R4PUX3</accession>
<dbReference type="OrthoDB" id="9810191at2"/>
<dbReference type="GO" id="GO:0005737">
    <property type="term" value="C:cytoplasm"/>
    <property type="evidence" value="ECO:0007669"/>
    <property type="project" value="UniProtKB-SubCell"/>
</dbReference>
<dbReference type="Gene3D" id="2.170.220.10">
    <property type="match status" value="1"/>
</dbReference>
<dbReference type="PATRIC" id="fig|1332188.3.peg.263"/>
<dbReference type="Gene3D" id="1.10.730.10">
    <property type="entry name" value="Isoleucyl-tRNA Synthetase, Domain 1"/>
    <property type="match status" value="1"/>
</dbReference>
<comment type="catalytic activity">
    <reaction evidence="12">
        <text>tRNA(Met) + L-methionine + ATP = L-methionyl-tRNA(Met) + AMP + diphosphate</text>
        <dbReference type="Rhea" id="RHEA:13481"/>
        <dbReference type="Rhea" id="RHEA-COMP:9667"/>
        <dbReference type="Rhea" id="RHEA-COMP:9698"/>
        <dbReference type="ChEBI" id="CHEBI:30616"/>
        <dbReference type="ChEBI" id="CHEBI:33019"/>
        <dbReference type="ChEBI" id="CHEBI:57844"/>
        <dbReference type="ChEBI" id="CHEBI:78442"/>
        <dbReference type="ChEBI" id="CHEBI:78530"/>
        <dbReference type="ChEBI" id="CHEBI:456215"/>
        <dbReference type="EC" id="6.1.1.10"/>
    </reaction>
</comment>
<keyword evidence="9 13" id="KW-0648">Protein biosynthesis</keyword>
<evidence type="ECO:0000256" key="9">
    <source>
        <dbReference type="ARBA" id="ARBA00022917"/>
    </source>
</evidence>
<keyword evidence="7 13" id="KW-0547">Nucleotide-binding</keyword>
<evidence type="ECO:0000256" key="1">
    <source>
        <dbReference type="ARBA" id="ARBA00003314"/>
    </source>
</evidence>
<dbReference type="CDD" id="cd07957">
    <property type="entry name" value="Anticodon_Ia_Met"/>
    <property type="match status" value="1"/>
</dbReference>
<feature type="domain" description="Methionyl/Leucyl tRNA synthetase" evidence="14">
    <location>
        <begin position="6"/>
        <end position="150"/>
    </location>
</feature>
<dbReference type="InterPro" id="IPR041872">
    <property type="entry name" value="Anticodon_Met"/>
</dbReference>
<proteinExistence type="inferred from homology"/>
<evidence type="ECO:0000256" key="11">
    <source>
        <dbReference type="ARBA" id="ARBA00030904"/>
    </source>
</evidence>
<dbReference type="STRING" id="1332188.L336_0266"/>
<evidence type="ECO:0000256" key="10">
    <source>
        <dbReference type="ARBA" id="ARBA00023146"/>
    </source>
</evidence>
<evidence type="ECO:0000256" key="8">
    <source>
        <dbReference type="ARBA" id="ARBA00022840"/>
    </source>
</evidence>
<keyword evidence="6 13" id="KW-0436">Ligase</keyword>
<dbReference type="SUPFAM" id="SSF52374">
    <property type="entry name" value="Nucleotidylyl transferase"/>
    <property type="match status" value="1"/>
</dbReference>
<dbReference type="KEGG" id="saal:L336_0266"/>
<gene>
    <name evidence="15" type="primary">metG</name>
    <name evidence="15" type="ORF">L336_0266</name>
</gene>
<name>R4PUX3_9BACT</name>
<dbReference type="AlphaFoldDB" id="R4PUX3"/>
<dbReference type="EMBL" id="CP005957">
    <property type="protein sequence ID" value="AGL61975.1"/>
    <property type="molecule type" value="Genomic_DNA"/>
</dbReference>
<keyword evidence="5" id="KW-0963">Cytoplasm</keyword>
<keyword evidence="16" id="KW-1185">Reference proteome</keyword>
<evidence type="ECO:0000256" key="2">
    <source>
        <dbReference type="ARBA" id="ARBA00004496"/>
    </source>
</evidence>
<dbReference type="PROSITE" id="PS00178">
    <property type="entry name" value="AA_TRNA_LIGASE_I"/>
    <property type="match status" value="1"/>
</dbReference>
<dbReference type="InterPro" id="IPR001412">
    <property type="entry name" value="aa-tRNA-synth_I_CS"/>
</dbReference>
<evidence type="ECO:0000256" key="3">
    <source>
        <dbReference type="ARBA" id="ARBA00012838"/>
    </source>
</evidence>
<organism evidence="15 16">
    <name type="scientific">Candidatus Saccharimonas aalborgensis</name>
    <dbReference type="NCBI Taxonomy" id="1332188"/>
    <lineage>
        <taxon>Bacteria</taxon>
        <taxon>Candidatus Saccharimonadota</taxon>
        <taxon>Candidatus Saccharimonadia</taxon>
        <taxon>Candidatus Saccharimonadales</taxon>
        <taxon>Candidatus Saccharimonadaceae</taxon>
        <taxon>Candidatus Saccharimonas</taxon>
    </lineage>
</organism>
<dbReference type="InterPro" id="IPR015413">
    <property type="entry name" value="Methionyl/Leucyl_tRNA_Synth"/>
</dbReference>
<dbReference type="PANTHER" id="PTHR43326:SF1">
    <property type="entry name" value="METHIONINE--TRNA LIGASE, MITOCHONDRIAL"/>
    <property type="match status" value="1"/>
</dbReference>
<comment type="function">
    <text evidence="1">Is required not only for elongation of protein synthesis but also for the initiation of all mRNA translation through initiator tRNA(fMet) aminoacylation.</text>
</comment>
<dbReference type="Gene3D" id="3.40.50.620">
    <property type="entry name" value="HUPs"/>
    <property type="match status" value="1"/>
</dbReference>
<dbReference type="Pfam" id="PF09334">
    <property type="entry name" value="tRNA-synt_1g"/>
    <property type="match status" value="2"/>
</dbReference>
<dbReference type="InterPro" id="IPR009080">
    <property type="entry name" value="tRNAsynth_Ia_anticodon-bd"/>
</dbReference>
<comment type="subcellular location">
    <subcellularLocation>
        <location evidence="2">Cytoplasm</location>
    </subcellularLocation>
</comment>
<dbReference type="GO" id="GO:0006431">
    <property type="term" value="P:methionyl-tRNA aminoacylation"/>
    <property type="evidence" value="ECO:0007669"/>
    <property type="project" value="InterPro"/>
</dbReference>
<dbReference type="PANTHER" id="PTHR43326">
    <property type="entry name" value="METHIONYL-TRNA SYNTHETASE"/>
    <property type="match status" value="1"/>
</dbReference>
<evidence type="ECO:0000256" key="12">
    <source>
        <dbReference type="ARBA" id="ARBA00047364"/>
    </source>
</evidence>
<comment type="similarity">
    <text evidence="13">Belongs to the class-I aminoacyl-tRNA synthetase family.</text>
</comment>
<dbReference type="RefSeq" id="WP_015641425.1">
    <property type="nucleotide sequence ID" value="NC_021219.1"/>
</dbReference>
<evidence type="ECO:0000256" key="7">
    <source>
        <dbReference type="ARBA" id="ARBA00022741"/>
    </source>
</evidence>
<dbReference type="SUPFAM" id="SSF47323">
    <property type="entry name" value="Anticodon-binding domain of a subclass of class I aminoacyl-tRNA synthetases"/>
    <property type="match status" value="1"/>
</dbReference>
<evidence type="ECO:0000256" key="4">
    <source>
        <dbReference type="ARBA" id="ARBA00018753"/>
    </source>
</evidence>
<reference evidence="15 16" key="1">
    <citation type="journal article" date="2013" name="Nat. Biotechnol.">
        <title>Genome sequences of rare, uncultured bacteria obtained by differential coverage binning of multiple metagenomes.</title>
        <authorList>
            <person name="Albertsen M."/>
            <person name="Hugenholtz P."/>
            <person name="Skarshewski A."/>
            <person name="Nielsen K.L."/>
            <person name="Tyson G.W."/>
            <person name="Nielsen P.H."/>
        </authorList>
    </citation>
    <scope>NUCLEOTIDE SEQUENCE [LARGE SCALE GENOMIC DNA]</scope>
    <source>
        <strain evidence="15">TM71</strain>
    </source>
</reference>
<dbReference type="CDD" id="cd00814">
    <property type="entry name" value="MetRS_core"/>
    <property type="match status" value="1"/>
</dbReference>
<evidence type="ECO:0000256" key="5">
    <source>
        <dbReference type="ARBA" id="ARBA00022490"/>
    </source>
</evidence>
<evidence type="ECO:0000259" key="14">
    <source>
        <dbReference type="Pfam" id="PF09334"/>
    </source>
</evidence>
<protein>
    <recommendedName>
        <fullName evidence="4">Methionine--tRNA ligase</fullName>
        <ecNumber evidence="3">6.1.1.10</ecNumber>
    </recommendedName>
    <alternativeName>
        <fullName evidence="11">Methionyl-tRNA synthetase</fullName>
    </alternativeName>
</protein>
<dbReference type="HOGENOM" id="CLU_009710_9_2_0"/>
<dbReference type="Proteomes" id="UP000013893">
    <property type="component" value="Chromosome"/>
</dbReference>
<keyword evidence="10 13" id="KW-0030">Aminoacyl-tRNA synthetase</keyword>
<dbReference type="InterPro" id="IPR023457">
    <property type="entry name" value="Met-tRNA_synth_2"/>
</dbReference>
<keyword evidence="8 13" id="KW-0067">ATP-binding</keyword>